<reference evidence="16" key="3">
    <citation type="submission" date="2015-05" db="UniProtKB">
        <authorList>
            <consortium name="EnsemblMetazoa"/>
        </authorList>
    </citation>
    <scope>IDENTIFICATION</scope>
</reference>
<sequence length="150" mass="17291">MATATKKQDMPPTGGFKPLNYSRVPAKTIIGGKTLILGHFLVTAGSLYLYTLSYKKVQIEDIERRSSMFAIKPLLQAERDREYLKQLRRNRDEEADLMKNVDGWVVGTYKGEPVYKTLPPDTLVKPSLNEFYVHSSYKNFSDYFDITLWD</sequence>
<comment type="function">
    <text evidence="12">Accessory subunit of the mitochondrial membrane respiratory chain NADH dehydrogenase (Complex I), that is believed not to be involved in catalysis. Complex I functions in the transfer of electrons from NADH to the respiratory chain. The immediate electron acceptor for the enzyme is believed to be ubiquinone. Involved in the interferon/all-trans-retinoic acid (IFN/RA) induced cell death. This apoptotic activity is inhibited by interaction with viral IRF1. Prevents the transactivation of STAT3 target genes. May play a role in CARD15-mediated innate mucosal responses and serve to regulate intestinal epithelial cell responses to microbes.</text>
</comment>
<dbReference type="STRING" id="13249.R4FLV9"/>
<evidence type="ECO:0000256" key="6">
    <source>
        <dbReference type="ARBA" id="ARBA00022692"/>
    </source>
</evidence>
<dbReference type="EMBL" id="GAHY01001233">
    <property type="protein sequence ID" value="JAA76277.1"/>
    <property type="molecule type" value="mRNA"/>
</dbReference>
<dbReference type="GeneID" id="141456932"/>
<dbReference type="AlphaFoldDB" id="R4FLV9"/>
<dbReference type="GO" id="GO:0045271">
    <property type="term" value="C:respiratory chain complex I"/>
    <property type="evidence" value="ECO:0007669"/>
    <property type="project" value="UniProtKB-UniRule"/>
</dbReference>
<evidence type="ECO:0000313" key="17">
    <source>
        <dbReference type="Proteomes" id="UP000015103"/>
    </source>
</evidence>
<evidence type="ECO:0000256" key="8">
    <source>
        <dbReference type="ARBA" id="ARBA00022982"/>
    </source>
</evidence>
<evidence type="ECO:0000256" key="2">
    <source>
        <dbReference type="ARBA" id="ARBA00007312"/>
    </source>
</evidence>
<keyword evidence="9 14" id="KW-1133">Transmembrane helix</keyword>
<evidence type="ECO:0000256" key="14">
    <source>
        <dbReference type="RuleBase" id="RU368034"/>
    </source>
</evidence>
<accession>R4FLV9</accession>
<dbReference type="Proteomes" id="UP000015103">
    <property type="component" value="Unassembled WGS sequence"/>
</dbReference>
<dbReference type="EnsemblMetazoa" id="RPRC011582-RA">
    <property type="protein sequence ID" value="RPRC011582-PA"/>
    <property type="gene ID" value="RPRC011582"/>
</dbReference>
<dbReference type="Pfam" id="PF06212">
    <property type="entry name" value="GRIM-19"/>
    <property type="match status" value="1"/>
</dbReference>
<dbReference type="EMBL" id="ACPB03003576">
    <property type="status" value="NOT_ANNOTATED_CDS"/>
    <property type="molecule type" value="Genomic_DNA"/>
</dbReference>
<comment type="subcellular location">
    <subcellularLocation>
        <location evidence="1 14">Mitochondrion inner membrane</location>
        <topology evidence="1 14">Single-pass membrane protein</topology>
        <orientation evidence="1 14">Matrix side</orientation>
    </subcellularLocation>
</comment>
<comment type="function">
    <text evidence="14">Complex I functions in the transfer of electrons from NADH to the respiratory chain. Accessory subunit of the mitochondrial membrane respiratory chain NADH dehydrogenase (Complex I), that is believed not to be involved in catalysis.</text>
</comment>
<feature type="transmembrane region" description="Helical" evidence="14">
    <location>
        <begin position="29"/>
        <end position="50"/>
    </location>
</feature>
<evidence type="ECO:0000313" key="16">
    <source>
        <dbReference type="EnsemblMetazoa" id="RPRC011582-PA"/>
    </source>
</evidence>
<evidence type="ECO:0000256" key="1">
    <source>
        <dbReference type="ARBA" id="ARBA00004298"/>
    </source>
</evidence>
<dbReference type="VEuPathDB" id="VectorBase:RPRC011582"/>
<evidence type="ECO:0000256" key="7">
    <source>
        <dbReference type="ARBA" id="ARBA00022792"/>
    </source>
</evidence>
<protein>
    <recommendedName>
        <fullName evidence="3 14">NADH dehydrogenase [ubiquinone] 1 alpha subcomplex subunit 13</fullName>
    </recommendedName>
</protein>
<organism evidence="15">
    <name type="scientific">Rhodnius prolixus</name>
    <name type="common">Triatomid bug</name>
    <dbReference type="NCBI Taxonomy" id="13249"/>
    <lineage>
        <taxon>Eukaryota</taxon>
        <taxon>Metazoa</taxon>
        <taxon>Ecdysozoa</taxon>
        <taxon>Arthropoda</taxon>
        <taxon>Hexapoda</taxon>
        <taxon>Insecta</taxon>
        <taxon>Pterygota</taxon>
        <taxon>Neoptera</taxon>
        <taxon>Paraneoptera</taxon>
        <taxon>Hemiptera</taxon>
        <taxon>Heteroptera</taxon>
        <taxon>Panheteroptera</taxon>
        <taxon>Cimicomorpha</taxon>
        <taxon>Reduviidae</taxon>
        <taxon>Triatominae</taxon>
        <taxon>Rhodnius</taxon>
    </lineage>
</organism>
<evidence type="ECO:0000256" key="4">
    <source>
        <dbReference type="ARBA" id="ARBA00022448"/>
    </source>
</evidence>
<evidence type="ECO:0000256" key="3">
    <source>
        <dbReference type="ARBA" id="ARBA00018192"/>
    </source>
</evidence>
<evidence type="ECO:0000256" key="9">
    <source>
        <dbReference type="ARBA" id="ARBA00022989"/>
    </source>
</evidence>
<name>R4FLV9_RHOPR</name>
<dbReference type="GO" id="GO:0005743">
    <property type="term" value="C:mitochondrial inner membrane"/>
    <property type="evidence" value="ECO:0007669"/>
    <property type="project" value="UniProtKB-SubCell"/>
</dbReference>
<evidence type="ECO:0000313" key="15">
    <source>
        <dbReference type="EMBL" id="JAA76277.1"/>
    </source>
</evidence>
<reference evidence="15" key="1">
    <citation type="submission" date="2013-04" db="EMBL/GenBank/DDBJ databases">
        <title>An insight into the transcriptome of the digestive tract of the blood sucking bug, Rhodnius prolixus.</title>
        <authorList>
            <person name="Ribeiro J.M.C."/>
            <person name="Genta F.A."/>
            <person name="Sorgine M.H.F."/>
            <person name="Paiva-Silva G.O."/>
            <person name="Majerowicz D."/>
            <person name="Medeiros M."/>
            <person name="Koerich L."/>
            <person name="Terra W.R."/>
            <person name="Ferreira C."/>
            <person name="Pimentel A.C."/>
            <person name="Bisch P.M."/>
            <person name="Diniz M.M.P."/>
            <person name="Nascimento R."/>
            <person name="Salmon D."/>
            <person name="Silber A.M."/>
            <person name="Alves M."/>
            <person name="Oliveira M.F."/>
            <person name="Gondim K.C."/>
            <person name="Silva Neto M.A.C."/>
            <person name="Atella G.C."/>
            <person name="Araujo H."/>
            <person name="Dias F.S."/>
            <person name="Polycarpo C.R."/>
            <person name="Fampa P."/>
            <person name="Melo A.C."/>
            <person name="Tanaka A.S."/>
            <person name="Balczun C."/>
            <person name="Oliveira J.H.M."/>
            <person name="Goncalves R."/>
            <person name="Lazoski C."/>
            <person name="Pereira M.A."/>
            <person name="Rivera-Pomar R."/>
            <person name="Diambra L."/>
            <person name="Schaub G.A."/>
            <person name="Garcia E.S."/>
            <person name="Azambuja P."/>
            <person name="Braz G.R.C."/>
            <person name="Oliveira P.L."/>
        </authorList>
    </citation>
    <scope>NUCLEOTIDE SEQUENCE</scope>
</reference>
<proteinExistence type="evidence at transcript level"/>
<dbReference type="HOGENOM" id="CLU_119720_0_1_1"/>
<keyword evidence="6 14" id="KW-0812">Transmembrane</keyword>
<evidence type="ECO:0000256" key="5">
    <source>
        <dbReference type="ARBA" id="ARBA00022660"/>
    </source>
</evidence>
<keyword evidence="11 14" id="KW-0472">Membrane</keyword>
<dbReference type="PANTHER" id="PTHR12966:SF0">
    <property type="entry name" value="NADH DEHYDROGENASE [UBIQUINONE] 1 ALPHA SUBCOMPLEX SUBUNIT 13"/>
    <property type="match status" value="1"/>
</dbReference>
<evidence type="ECO:0000256" key="11">
    <source>
        <dbReference type="ARBA" id="ARBA00023136"/>
    </source>
</evidence>
<comment type="similarity">
    <text evidence="2 14">Belongs to the complex I NDUFA13 subunit family.</text>
</comment>
<keyword evidence="10 14" id="KW-0496">Mitochondrion</keyword>
<evidence type="ECO:0000256" key="13">
    <source>
        <dbReference type="ARBA" id="ARBA00046797"/>
    </source>
</evidence>
<dbReference type="PANTHER" id="PTHR12966">
    <property type="entry name" value="NADH DEHYDROGENASE UBIQUINONE 1 ALPHA SUBCOMPLEX SUBUNIT 13"/>
    <property type="match status" value="1"/>
</dbReference>
<dbReference type="InterPro" id="IPR009346">
    <property type="entry name" value="GRIM-19"/>
</dbReference>
<dbReference type="OMA" id="YGIREQH"/>
<reference evidence="17" key="2">
    <citation type="submission" date="2015-04" db="EMBL/GenBank/DDBJ databases">
        <authorList>
            <person name="Wilson R.K."/>
            <person name="Warren W."/>
            <person name="Dotson E."/>
            <person name="Oliveira P.L."/>
        </authorList>
    </citation>
    <scope>NUCLEOTIDE SEQUENCE</scope>
</reference>
<keyword evidence="4 14" id="KW-0813">Transport</keyword>
<keyword evidence="17" id="KW-1185">Reference proteome</keyword>
<keyword evidence="15" id="KW-0830">Ubiquinone</keyword>
<dbReference type="RefSeq" id="XP_073989448.1">
    <property type="nucleotide sequence ID" value="XM_074133347.1"/>
</dbReference>
<keyword evidence="8 14" id="KW-0249">Electron transport</keyword>
<evidence type="ECO:0000256" key="10">
    <source>
        <dbReference type="ARBA" id="ARBA00023128"/>
    </source>
</evidence>
<evidence type="ECO:0000256" key="12">
    <source>
        <dbReference type="ARBA" id="ARBA00045908"/>
    </source>
</evidence>
<keyword evidence="5 14" id="KW-0679">Respiratory chain</keyword>
<dbReference type="eggNOG" id="KOG3300">
    <property type="taxonomic scope" value="Eukaryota"/>
</dbReference>
<comment type="subunit">
    <text evidence="13">Complex I is composed of 45 different subunits. Interacts with CARD15, but not with CARD4. Interacts with STAT3, but not with STAT1, STAT2 and STAT5A. Interacts with OLFM4.</text>
</comment>
<keyword evidence="7 14" id="KW-0999">Mitochondrion inner membrane</keyword>